<accession>A0A5J9UL23</accession>
<feature type="domain" description="F-box" evidence="1">
    <location>
        <begin position="17"/>
        <end position="48"/>
    </location>
</feature>
<comment type="caution">
    <text evidence="4">The sequence shown here is derived from an EMBL/GenBank/DDBJ whole genome shotgun (WGS) entry which is preliminary data.</text>
</comment>
<dbReference type="SUPFAM" id="SSF81383">
    <property type="entry name" value="F-box domain"/>
    <property type="match status" value="1"/>
</dbReference>
<dbReference type="AlphaFoldDB" id="A0A5J9UL23"/>
<proteinExistence type="predicted"/>
<dbReference type="PANTHER" id="PTHR33110">
    <property type="entry name" value="F-BOX/KELCH-REPEAT PROTEIN-RELATED"/>
    <property type="match status" value="1"/>
</dbReference>
<dbReference type="OrthoDB" id="691051at2759"/>
<protein>
    <submittedName>
        <fullName evidence="4">Uncharacterized protein</fullName>
    </submittedName>
</protein>
<dbReference type="Gramene" id="TVU24246">
    <property type="protein sequence ID" value="TVU24246"/>
    <property type="gene ID" value="EJB05_26667"/>
</dbReference>
<dbReference type="CDD" id="cd09917">
    <property type="entry name" value="F-box_SF"/>
    <property type="match status" value="1"/>
</dbReference>
<evidence type="ECO:0000313" key="4">
    <source>
        <dbReference type="EMBL" id="TVU24246.1"/>
    </source>
</evidence>
<gene>
    <name evidence="4" type="ORF">EJB05_26667</name>
</gene>
<dbReference type="PANTHER" id="PTHR33110:SF79">
    <property type="entry name" value="OS12G0155900 PROTEIN"/>
    <property type="match status" value="1"/>
</dbReference>
<dbReference type="InterPro" id="IPR036047">
    <property type="entry name" value="F-box-like_dom_sf"/>
</dbReference>
<dbReference type="Pfam" id="PF03478">
    <property type="entry name" value="Beta-prop_KIB1-4"/>
    <property type="match status" value="1"/>
</dbReference>
<feature type="non-terminal residue" evidence="4">
    <location>
        <position position="1"/>
    </location>
</feature>
<feature type="domain" description="F-box" evidence="3">
    <location>
        <begin position="54"/>
        <end position="91"/>
    </location>
</feature>
<evidence type="ECO:0000259" key="3">
    <source>
        <dbReference type="Pfam" id="PF12937"/>
    </source>
</evidence>
<name>A0A5J9UL23_9POAL</name>
<organism evidence="4 5">
    <name type="scientific">Eragrostis curvula</name>
    <name type="common">weeping love grass</name>
    <dbReference type="NCBI Taxonomy" id="38414"/>
    <lineage>
        <taxon>Eukaryota</taxon>
        <taxon>Viridiplantae</taxon>
        <taxon>Streptophyta</taxon>
        <taxon>Embryophyta</taxon>
        <taxon>Tracheophyta</taxon>
        <taxon>Spermatophyta</taxon>
        <taxon>Magnoliopsida</taxon>
        <taxon>Liliopsida</taxon>
        <taxon>Poales</taxon>
        <taxon>Poaceae</taxon>
        <taxon>PACMAD clade</taxon>
        <taxon>Chloridoideae</taxon>
        <taxon>Eragrostideae</taxon>
        <taxon>Eragrostidinae</taxon>
        <taxon>Eragrostis</taxon>
    </lineage>
</organism>
<feature type="domain" description="KIB1-4 beta-propeller" evidence="2">
    <location>
        <begin position="108"/>
        <end position="257"/>
    </location>
</feature>
<evidence type="ECO:0000313" key="5">
    <source>
        <dbReference type="Proteomes" id="UP000324897"/>
    </source>
</evidence>
<dbReference type="Proteomes" id="UP000324897">
    <property type="component" value="Chromosome 2"/>
</dbReference>
<reference evidence="4 5" key="1">
    <citation type="journal article" date="2019" name="Sci. Rep.">
        <title>A high-quality genome of Eragrostis curvula grass provides insights into Poaceae evolution and supports new strategies to enhance forage quality.</title>
        <authorList>
            <person name="Carballo J."/>
            <person name="Santos B.A.C.M."/>
            <person name="Zappacosta D."/>
            <person name="Garbus I."/>
            <person name="Selva J.P."/>
            <person name="Gallo C.A."/>
            <person name="Diaz A."/>
            <person name="Albertini E."/>
            <person name="Caccamo M."/>
            <person name="Echenique V."/>
        </authorList>
    </citation>
    <scope>NUCLEOTIDE SEQUENCE [LARGE SCALE GENOMIC DNA]</scope>
    <source>
        <strain evidence="5">cv. Victoria</strain>
        <tissue evidence="4">Leaf</tissue>
    </source>
</reference>
<keyword evidence="5" id="KW-1185">Reference proteome</keyword>
<dbReference type="InterPro" id="IPR005174">
    <property type="entry name" value="KIB1-4_b-propeller"/>
</dbReference>
<dbReference type="Gene3D" id="1.20.1280.50">
    <property type="match status" value="2"/>
</dbReference>
<sequence length="260" mass="29627">MATSSTPAPTHEDRQQDPLHLVLRRLSSNADRLRFASVCRHWRHVAQQFSSPCSSLPPELACLVLRRMMRSHADRVRFAAVCRHWRYVARQYSLPLPWLCSSYGLCQSLPDGKIHFLRSKEQCYGSFGNWLLYKEISGDRRSLKNPLTGATMSLPTHCKKPVYLYMDGSLGTPSDETSNRFDINKVIVCTGNLIVALVSYRYSSSKEVVCCRPGMPSWSMGLRHGYRNYMDMAVHKGNIYAVDKGGDLFVHEVNEDSDFK</sequence>
<dbReference type="InterPro" id="IPR001810">
    <property type="entry name" value="F-box_dom"/>
</dbReference>
<evidence type="ECO:0000259" key="1">
    <source>
        <dbReference type="Pfam" id="PF00646"/>
    </source>
</evidence>
<dbReference type="Pfam" id="PF12937">
    <property type="entry name" value="F-box-like"/>
    <property type="match status" value="1"/>
</dbReference>
<dbReference type="Pfam" id="PF00646">
    <property type="entry name" value="F-box"/>
    <property type="match status" value="1"/>
</dbReference>
<dbReference type="EMBL" id="RWGY01000013">
    <property type="protein sequence ID" value="TVU24246.1"/>
    <property type="molecule type" value="Genomic_DNA"/>
</dbReference>
<evidence type="ECO:0000259" key="2">
    <source>
        <dbReference type="Pfam" id="PF03478"/>
    </source>
</evidence>